<evidence type="ECO:0000313" key="1">
    <source>
        <dbReference type="EMBL" id="KAI3722175.1"/>
    </source>
</evidence>
<keyword evidence="2" id="KW-1185">Reference proteome</keyword>
<comment type="caution">
    <text evidence="1">The sequence shown here is derived from an EMBL/GenBank/DDBJ whole genome shotgun (WGS) entry which is preliminary data.</text>
</comment>
<gene>
    <name evidence="1" type="ORF">L2E82_33203</name>
</gene>
<name>A0ACB9BJH9_CICIN</name>
<reference evidence="2" key="1">
    <citation type="journal article" date="2022" name="Mol. Ecol. Resour.">
        <title>The genomes of chicory, endive, great burdock and yacon provide insights into Asteraceae palaeo-polyploidization history and plant inulin production.</title>
        <authorList>
            <person name="Fan W."/>
            <person name="Wang S."/>
            <person name="Wang H."/>
            <person name="Wang A."/>
            <person name="Jiang F."/>
            <person name="Liu H."/>
            <person name="Zhao H."/>
            <person name="Xu D."/>
            <person name="Zhang Y."/>
        </authorList>
    </citation>
    <scope>NUCLEOTIDE SEQUENCE [LARGE SCALE GENOMIC DNA]</scope>
    <source>
        <strain evidence="2">cv. Punajuju</strain>
    </source>
</reference>
<organism evidence="1 2">
    <name type="scientific">Cichorium intybus</name>
    <name type="common">Chicory</name>
    <dbReference type="NCBI Taxonomy" id="13427"/>
    <lineage>
        <taxon>Eukaryota</taxon>
        <taxon>Viridiplantae</taxon>
        <taxon>Streptophyta</taxon>
        <taxon>Embryophyta</taxon>
        <taxon>Tracheophyta</taxon>
        <taxon>Spermatophyta</taxon>
        <taxon>Magnoliopsida</taxon>
        <taxon>eudicotyledons</taxon>
        <taxon>Gunneridae</taxon>
        <taxon>Pentapetalae</taxon>
        <taxon>asterids</taxon>
        <taxon>campanulids</taxon>
        <taxon>Asterales</taxon>
        <taxon>Asteraceae</taxon>
        <taxon>Cichorioideae</taxon>
        <taxon>Cichorieae</taxon>
        <taxon>Cichoriinae</taxon>
        <taxon>Cichorium</taxon>
    </lineage>
</organism>
<sequence length="110" mass="12575">MYIEALRALGFLNGERRKYPNPPIRLYRLLLSFPSRGHDREEPTLPSSHRPSSPAAGISGEWYLPSIFFSGGISGDCSPHSFRRIPITIDLHLTICFLRQFSYQQTPRTL</sequence>
<reference evidence="1 2" key="2">
    <citation type="journal article" date="2022" name="Mol. Ecol. Resour.">
        <title>The genomes of chicory, endive, great burdock and yacon provide insights into Asteraceae paleo-polyploidization history and plant inulin production.</title>
        <authorList>
            <person name="Fan W."/>
            <person name="Wang S."/>
            <person name="Wang H."/>
            <person name="Wang A."/>
            <person name="Jiang F."/>
            <person name="Liu H."/>
            <person name="Zhao H."/>
            <person name="Xu D."/>
            <person name="Zhang Y."/>
        </authorList>
    </citation>
    <scope>NUCLEOTIDE SEQUENCE [LARGE SCALE GENOMIC DNA]</scope>
    <source>
        <strain evidence="2">cv. Punajuju</strain>
        <tissue evidence="1">Leaves</tissue>
    </source>
</reference>
<evidence type="ECO:0000313" key="2">
    <source>
        <dbReference type="Proteomes" id="UP001055811"/>
    </source>
</evidence>
<dbReference type="EMBL" id="CM042014">
    <property type="protein sequence ID" value="KAI3722175.1"/>
    <property type="molecule type" value="Genomic_DNA"/>
</dbReference>
<protein>
    <submittedName>
        <fullName evidence="1">Uncharacterized protein</fullName>
    </submittedName>
</protein>
<proteinExistence type="predicted"/>
<dbReference type="Proteomes" id="UP001055811">
    <property type="component" value="Linkage Group LG06"/>
</dbReference>
<accession>A0ACB9BJH9</accession>